<evidence type="ECO:0000256" key="1">
    <source>
        <dbReference type="SAM" id="MobiDB-lite"/>
    </source>
</evidence>
<evidence type="ECO:0000313" key="4">
    <source>
        <dbReference type="EMBL" id="KAL1616973.1"/>
    </source>
</evidence>
<accession>A0ABR3SCB4</accession>
<feature type="region of interest" description="Disordered" evidence="1">
    <location>
        <begin position="363"/>
        <end position="388"/>
    </location>
</feature>
<dbReference type="Gene3D" id="2.60.40.420">
    <property type="entry name" value="Cupredoxins - blue copper proteins"/>
    <property type="match status" value="1"/>
</dbReference>
<dbReference type="PANTHER" id="PTHR34883:SF8">
    <property type="entry name" value="EXTRACELLULAR SERINE-RICH PROTEIN (AFU_ORTHOLOGUE AFUA_6G00670)"/>
    <property type="match status" value="1"/>
</dbReference>
<feature type="compositionally biased region" description="Polar residues" evidence="1">
    <location>
        <begin position="286"/>
        <end position="304"/>
    </location>
</feature>
<evidence type="ECO:0008006" key="6">
    <source>
        <dbReference type="Google" id="ProtNLM"/>
    </source>
</evidence>
<keyword evidence="2" id="KW-1133">Transmembrane helix</keyword>
<feature type="compositionally biased region" description="Low complexity" evidence="1">
    <location>
        <begin position="177"/>
        <end position="190"/>
    </location>
</feature>
<dbReference type="PANTHER" id="PTHR34883">
    <property type="entry name" value="SERINE-RICH PROTEIN, PUTATIVE-RELATED-RELATED"/>
    <property type="match status" value="1"/>
</dbReference>
<keyword evidence="3" id="KW-0732">Signal</keyword>
<feature type="region of interest" description="Disordered" evidence="1">
    <location>
        <begin position="233"/>
        <end position="351"/>
    </location>
</feature>
<dbReference type="EMBL" id="JAJVDC020000246">
    <property type="protein sequence ID" value="KAL1616973.1"/>
    <property type="molecule type" value="Genomic_DNA"/>
</dbReference>
<dbReference type="CDD" id="cd00920">
    <property type="entry name" value="Cupredoxin"/>
    <property type="match status" value="1"/>
</dbReference>
<dbReference type="InterPro" id="IPR052953">
    <property type="entry name" value="Ser-rich/MCO-related"/>
</dbReference>
<feature type="compositionally biased region" description="Pro residues" evidence="1">
    <location>
        <begin position="270"/>
        <end position="279"/>
    </location>
</feature>
<organism evidence="4 5">
    <name type="scientific">Neofusicoccum ribis</name>
    <dbReference type="NCBI Taxonomy" id="45134"/>
    <lineage>
        <taxon>Eukaryota</taxon>
        <taxon>Fungi</taxon>
        <taxon>Dikarya</taxon>
        <taxon>Ascomycota</taxon>
        <taxon>Pezizomycotina</taxon>
        <taxon>Dothideomycetes</taxon>
        <taxon>Dothideomycetes incertae sedis</taxon>
        <taxon>Botryosphaeriales</taxon>
        <taxon>Botryosphaeriaceae</taxon>
        <taxon>Neofusicoccum</taxon>
    </lineage>
</organism>
<sequence>MRRLLAAIGVLQLATGLLAQTTTSSSSQSVYTVAVGANGHKFTPNTTVAKPGDIIVFDFYPTNHSVIRGEYNKASVCGTPGCNPCVPWELYHTDEPYQGFFSDNRIIDSFTQRETWNLTVNSTDPIWFYCDALESCSPNGMVGVINPTNDTSIDLQHQQAVDSAYQLAPGQTWPAEGTQSTSSGSSHHSSKLSGGAIAGIVVGGVAFVAMAAALTFYIGRNNAYSKFFKHAHSQPPMSEIGGEAGAAGGHGGGGSSMPPWSDHTPSRMGSPPPTMPGSPPLGSEKPPNQTRWSDSTAFSHQQRLGSPPPQDHMTFVGYNRQTGAPEFSSELPGDHEIHQVGSPGTPGLQTYPPAVREEARVLGGSPVEMEAPAEARMQRGSKGAPPPV</sequence>
<dbReference type="CDD" id="cd12087">
    <property type="entry name" value="TM_EGFR-like"/>
    <property type="match status" value="1"/>
</dbReference>
<protein>
    <recommendedName>
        <fullName evidence="6">Extracellular serine-rich protein</fullName>
    </recommendedName>
</protein>
<proteinExistence type="predicted"/>
<keyword evidence="5" id="KW-1185">Reference proteome</keyword>
<feature type="signal peptide" evidence="3">
    <location>
        <begin position="1"/>
        <end position="19"/>
    </location>
</feature>
<dbReference type="Proteomes" id="UP001521116">
    <property type="component" value="Unassembled WGS sequence"/>
</dbReference>
<dbReference type="InterPro" id="IPR008972">
    <property type="entry name" value="Cupredoxin"/>
</dbReference>
<evidence type="ECO:0000256" key="2">
    <source>
        <dbReference type="SAM" id="Phobius"/>
    </source>
</evidence>
<reference evidence="4 5" key="1">
    <citation type="submission" date="2024-02" db="EMBL/GenBank/DDBJ databases">
        <title>De novo assembly and annotation of 12 fungi associated with fruit tree decline syndrome in Ontario, Canada.</title>
        <authorList>
            <person name="Sulman M."/>
            <person name="Ellouze W."/>
            <person name="Ilyukhin E."/>
        </authorList>
    </citation>
    <scope>NUCLEOTIDE SEQUENCE [LARGE SCALE GENOMIC DNA]</scope>
    <source>
        <strain evidence="4 5">M1-105</strain>
    </source>
</reference>
<feature type="chain" id="PRO_5045163087" description="Extracellular serine-rich protein" evidence="3">
    <location>
        <begin position="20"/>
        <end position="388"/>
    </location>
</feature>
<keyword evidence="2" id="KW-0812">Transmembrane</keyword>
<name>A0ABR3SCB4_9PEZI</name>
<evidence type="ECO:0000313" key="5">
    <source>
        <dbReference type="Proteomes" id="UP001521116"/>
    </source>
</evidence>
<comment type="caution">
    <text evidence="4">The sequence shown here is derived from an EMBL/GenBank/DDBJ whole genome shotgun (WGS) entry which is preliminary data.</text>
</comment>
<keyword evidence="2" id="KW-0472">Membrane</keyword>
<evidence type="ECO:0000256" key="3">
    <source>
        <dbReference type="SAM" id="SignalP"/>
    </source>
</evidence>
<feature type="transmembrane region" description="Helical" evidence="2">
    <location>
        <begin position="196"/>
        <end position="219"/>
    </location>
</feature>
<feature type="compositionally biased region" description="Gly residues" evidence="1">
    <location>
        <begin position="242"/>
        <end position="255"/>
    </location>
</feature>
<gene>
    <name evidence="4" type="ORF">SLS56_011193</name>
</gene>
<feature type="region of interest" description="Disordered" evidence="1">
    <location>
        <begin position="171"/>
        <end position="190"/>
    </location>
</feature>
<dbReference type="SUPFAM" id="SSF49503">
    <property type="entry name" value="Cupredoxins"/>
    <property type="match status" value="1"/>
</dbReference>